<reference evidence="2" key="1">
    <citation type="submission" date="2022-11" db="EMBL/GenBank/DDBJ databases">
        <authorList>
            <person name="Hyden B.L."/>
            <person name="Feng K."/>
            <person name="Yates T."/>
            <person name="Jawdy S."/>
            <person name="Smart L.B."/>
            <person name="Muchero W."/>
        </authorList>
    </citation>
    <scope>NUCLEOTIDE SEQUENCE</scope>
    <source>
        <tissue evidence="2">Shoot tip</tissue>
    </source>
</reference>
<accession>A0A9Q0WN04</accession>
<comment type="caution">
    <text evidence="2">The sequence shown here is derived from an EMBL/GenBank/DDBJ whole genome shotgun (WGS) entry which is preliminary data.</text>
</comment>
<name>A0A9Q0WN04_9ROSI</name>
<evidence type="ECO:0000313" key="2">
    <source>
        <dbReference type="EMBL" id="KAJ6768923.1"/>
    </source>
</evidence>
<dbReference type="AlphaFoldDB" id="A0A9Q0WN04"/>
<protein>
    <submittedName>
        <fullName evidence="2">RNA-BINDING (RRM/RBD/RNP MOTIFS) FAMILY PROTEIN</fullName>
    </submittedName>
</protein>
<dbReference type="PANTHER" id="PTHR37200">
    <property type="entry name" value="RNA-BINDING (RRM/RBD/RNP MOTIFS) FAMILY PROTEIN"/>
    <property type="match status" value="1"/>
</dbReference>
<keyword evidence="3" id="KW-1185">Reference proteome</keyword>
<proteinExistence type="predicted"/>
<gene>
    <name evidence="2" type="ORF">OIU74_022566</name>
</gene>
<organism evidence="2 3">
    <name type="scientific">Salix koriyanagi</name>
    <dbReference type="NCBI Taxonomy" id="2511006"/>
    <lineage>
        <taxon>Eukaryota</taxon>
        <taxon>Viridiplantae</taxon>
        <taxon>Streptophyta</taxon>
        <taxon>Embryophyta</taxon>
        <taxon>Tracheophyta</taxon>
        <taxon>Spermatophyta</taxon>
        <taxon>Magnoliopsida</taxon>
        <taxon>eudicotyledons</taxon>
        <taxon>Gunneridae</taxon>
        <taxon>Pentapetalae</taxon>
        <taxon>rosids</taxon>
        <taxon>fabids</taxon>
        <taxon>Malpighiales</taxon>
        <taxon>Salicaceae</taxon>
        <taxon>Saliceae</taxon>
        <taxon>Salix</taxon>
    </lineage>
</organism>
<feature type="region of interest" description="Disordered" evidence="1">
    <location>
        <begin position="18"/>
        <end position="75"/>
    </location>
</feature>
<dbReference type="Proteomes" id="UP001151752">
    <property type="component" value="Chromosome 8"/>
</dbReference>
<dbReference type="PANTHER" id="PTHR37200:SF1">
    <property type="entry name" value="RNA-BINDING (RRM_RBD_RNP MOTIFS) FAMILY PROTEIN"/>
    <property type="match status" value="1"/>
</dbReference>
<sequence length="121" mass="13274">MLIPKWMILSFEETVSDIDESDDLDEELEDENVESVSKSDPSSYDSSEPRMEAATASLSSKKQHKKQASKKKIVAKGGGKKVLKLDIPGSAKRLKIKEKAVLTDVFAKYGLKTPTASAKES</sequence>
<evidence type="ECO:0000256" key="1">
    <source>
        <dbReference type="SAM" id="MobiDB-lite"/>
    </source>
</evidence>
<dbReference type="EMBL" id="JAPFFM010000003">
    <property type="protein sequence ID" value="KAJ6768923.1"/>
    <property type="molecule type" value="Genomic_DNA"/>
</dbReference>
<reference evidence="2" key="2">
    <citation type="journal article" date="2023" name="Int. J. Mol. Sci.">
        <title>De Novo Assembly and Annotation of 11 Diverse Shrub Willow (Salix) Genomes Reveals Novel Gene Organization in Sex-Linked Regions.</title>
        <authorList>
            <person name="Hyden B."/>
            <person name="Feng K."/>
            <person name="Yates T.B."/>
            <person name="Jawdy S."/>
            <person name="Cereghino C."/>
            <person name="Smart L.B."/>
            <person name="Muchero W."/>
        </authorList>
    </citation>
    <scope>NUCLEOTIDE SEQUENCE</scope>
    <source>
        <tissue evidence="2">Shoot tip</tissue>
    </source>
</reference>
<feature type="compositionally biased region" description="Low complexity" evidence="1">
    <location>
        <begin position="34"/>
        <end position="46"/>
    </location>
</feature>
<feature type="compositionally biased region" description="Acidic residues" evidence="1">
    <location>
        <begin position="18"/>
        <end position="33"/>
    </location>
</feature>
<feature type="compositionally biased region" description="Basic residues" evidence="1">
    <location>
        <begin position="61"/>
        <end position="75"/>
    </location>
</feature>
<evidence type="ECO:0000313" key="3">
    <source>
        <dbReference type="Proteomes" id="UP001151752"/>
    </source>
</evidence>